<dbReference type="OrthoDB" id="47801at2759"/>
<evidence type="ECO:0000259" key="7">
    <source>
        <dbReference type="PROSITE" id="PS50127"/>
    </source>
</evidence>
<keyword evidence="3" id="KW-0547">Nucleotide-binding</keyword>
<dbReference type="SMART" id="SM00212">
    <property type="entry name" value="UBCc"/>
    <property type="match status" value="1"/>
</dbReference>
<evidence type="ECO:0000256" key="3">
    <source>
        <dbReference type="ARBA" id="ARBA00022741"/>
    </source>
</evidence>
<dbReference type="Pfam" id="PF00179">
    <property type="entry name" value="UQ_con"/>
    <property type="match status" value="1"/>
</dbReference>
<gene>
    <name evidence="8" type="ORF">DEO72_LG3g1116</name>
</gene>
<name>A0A4D6LDC2_VIGUN</name>
<evidence type="ECO:0000256" key="6">
    <source>
        <dbReference type="SAM" id="MobiDB-lite"/>
    </source>
</evidence>
<proteinExistence type="predicted"/>
<dbReference type="SUPFAM" id="SSF54495">
    <property type="entry name" value="UBC-like"/>
    <property type="match status" value="1"/>
</dbReference>
<accession>A0A4D6LDC2</accession>
<dbReference type="PANTHER" id="PTHR46116:SF41">
    <property type="entry name" value="UBIQUITIN-CONJUGATING ENZYME E2 25-RELATED"/>
    <property type="match status" value="1"/>
</dbReference>
<feature type="region of interest" description="Disordered" evidence="6">
    <location>
        <begin position="669"/>
        <end position="693"/>
    </location>
</feature>
<feature type="domain" description="UBC core" evidence="7">
    <location>
        <begin position="417"/>
        <end position="577"/>
    </location>
</feature>
<dbReference type="AlphaFoldDB" id="A0A4D6LDC2"/>
<evidence type="ECO:0000313" key="9">
    <source>
        <dbReference type="Proteomes" id="UP000501690"/>
    </source>
</evidence>
<dbReference type="Gramene" id="Vigun11g052200.3.v1.2">
    <property type="protein sequence ID" value="Vigun11g052200.3.v1.2"/>
    <property type="gene ID" value="Vigun11g052200.v1.2"/>
</dbReference>
<evidence type="ECO:0000256" key="2">
    <source>
        <dbReference type="ARBA" id="ARBA00022679"/>
    </source>
</evidence>
<dbReference type="InterPro" id="IPR000608">
    <property type="entry name" value="UBC"/>
</dbReference>
<keyword evidence="9" id="KW-1185">Reference proteome</keyword>
<dbReference type="Proteomes" id="UP000501690">
    <property type="component" value="Linkage Group LG3"/>
</dbReference>
<dbReference type="FunFam" id="3.10.110.10:FF:000028">
    <property type="entry name" value="Probable ubiquitin-conjugating enzyme E2 23"/>
    <property type="match status" value="1"/>
</dbReference>
<dbReference type="CDD" id="cd23837">
    <property type="entry name" value="UBCc_UBE2O"/>
    <property type="match status" value="1"/>
</dbReference>
<protein>
    <recommendedName>
        <fullName evidence="1">E2 ubiquitin-conjugating enzyme</fullName>
        <ecNumber evidence="1">2.3.2.23</ecNumber>
    </recommendedName>
</protein>
<dbReference type="EC" id="2.3.2.23" evidence="1"/>
<dbReference type="Gene3D" id="3.10.110.10">
    <property type="entry name" value="Ubiquitin Conjugating Enzyme"/>
    <property type="match status" value="1"/>
</dbReference>
<organism evidence="8 9">
    <name type="scientific">Vigna unguiculata</name>
    <name type="common">Cowpea</name>
    <dbReference type="NCBI Taxonomy" id="3917"/>
    <lineage>
        <taxon>Eukaryota</taxon>
        <taxon>Viridiplantae</taxon>
        <taxon>Streptophyta</taxon>
        <taxon>Embryophyta</taxon>
        <taxon>Tracheophyta</taxon>
        <taxon>Spermatophyta</taxon>
        <taxon>Magnoliopsida</taxon>
        <taxon>eudicotyledons</taxon>
        <taxon>Gunneridae</taxon>
        <taxon>Pentapetalae</taxon>
        <taxon>rosids</taxon>
        <taxon>fabids</taxon>
        <taxon>Fabales</taxon>
        <taxon>Fabaceae</taxon>
        <taxon>Papilionoideae</taxon>
        <taxon>50 kb inversion clade</taxon>
        <taxon>NPAAA clade</taxon>
        <taxon>indigoferoid/millettioid clade</taxon>
        <taxon>Phaseoleae</taxon>
        <taxon>Vigna</taxon>
    </lineage>
</organism>
<evidence type="ECO:0000256" key="5">
    <source>
        <dbReference type="ARBA" id="ARBA00022840"/>
    </source>
</evidence>
<sequence length="693" mass="77025">MDEIPPPVTSNTPNSMKPEEAIRHDVIDTDDDNDSTELVLIGDKVGKIDKGKAIATIDDDYGDHQNMELLDDVMDKSGSADEHNSDSSCDDDDYSDLFSDDYMDADQSALIQSHFDNVDIPSGIEVPIPWMAEYDLGSKNTNNHPLPSWSQTMSGAYNFQVTDSSQPLLTLEPSNLETQGPSSGNSNLQVKMNTIIQHPSGVELSSPLVNCLSKKKSNASKHRRHKLKLAFGMKSSKSNLFTGPSESKKKANIFYAPASHIFVDNFEAKKLPNGSEVPHWGHFGNFKTADGSNTLSHSNFVGSSFHFPGAGFSNDMWSKKDFHQPLSSYTVKSSFAGPFVPFNSAPEPLFDNSWVHYPVGDGSNGAAADSAVATLSDEARDEILRKFQNFKQFDTIEDTSDHYFLNYSRAMKQVSRNCAKRIQEEWKSLEKDLPDSIFVRVYESRIDLLRAVIIGAEGTPYHDGLFFFDVFFPSSYPNVPPEVHYHSCGLRLNPNLYSSGKVCLSLLNTWSGHQNEKWLPGFSTILQVLVSIQGLILNSEPYYNEPGFAHLKGSKEGAFNSLHYNENTFILSLRTMVYIMRRPPKNFEDFVAGQFCSRGHDILVACKAYIDGAQVGCSTKGGVQDVDQGDKSCSNQFRTSLSAHVDILVREFTKIGAKDCDKVFPSAEEKNPLNEMPETAAIPDEKFQDMMKS</sequence>
<dbReference type="EMBL" id="CP039347">
    <property type="protein sequence ID" value="QCD86592.1"/>
    <property type="molecule type" value="Genomic_DNA"/>
</dbReference>
<feature type="region of interest" description="Disordered" evidence="6">
    <location>
        <begin position="1"/>
        <end position="33"/>
    </location>
</feature>
<keyword evidence="2" id="KW-0808">Transferase</keyword>
<feature type="compositionally biased region" description="Basic and acidic residues" evidence="6">
    <location>
        <begin position="17"/>
        <end position="27"/>
    </location>
</feature>
<dbReference type="InterPro" id="IPR016135">
    <property type="entry name" value="UBQ-conjugating_enzyme/RWD"/>
</dbReference>
<evidence type="ECO:0000256" key="1">
    <source>
        <dbReference type="ARBA" id="ARBA00012486"/>
    </source>
</evidence>
<feature type="compositionally biased region" description="Basic and acidic residues" evidence="6">
    <location>
        <begin position="683"/>
        <end position="693"/>
    </location>
</feature>
<dbReference type="PANTHER" id="PTHR46116">
    <property type="entry name" value="(E3-INDEPENDENT) E2 UBIQUITIN-CONJUGATING ENZYME"/>
    <property type="match status" value="1"/>
</dbReference>
<reference evidence="8 9" key="1">
    <citation type="submission" date="2019-04" db="EMBL/GenBank/DDBJ databases">
        <title>An improved genome assembly and genetic linkage map for asparagus bean, Vigna unguiculata ssp. sesquipedialis.</title>
        <authorList>
            <person name="Xia Q."/>
            <person name="Zhang R."/>
            <person name="Dong Y."/>
        </authorList>
    </citation>
    <scope>NUCLEOTIDE SEQUENCE [LARGE SCALE GENOMIC DNA]</scope>
    <source>
        <tissue evidence="8">Leaf</tissue>
    </source>
</reference>
<dbReference type="GO" id="GO:0061631">
    <property type="term" value="F:ubiquitin conjugating enzyme activity"/>
    <property type="evidence" value="ECO:0007669"/>
    <property type="project" value="UniProtKB-EC"/>
</dbReference>
<dbReference type="GO" id="GO:0005524">
    <property type="term" value="F:ATP binding"/>
    <property type="evidence" value="ECO:0007669"/>
    <property type="project" value="UniProtKB-KW"/>
</dbReference>
<keyword evidence="4" id="KW-0833">Ubl conjugation pathway</keyword>
<dbReference type="PROSITE" id="PS50127">
    <property type="entry name" value="UBC_2"/>
    <property type="match status" value="1"/>
</dbReference>
<evidence type="ECO:0000313" key="8">
    <source>
        <dbReference type="EMBL" id="QCD86592.1"/>
    </source>
</evidence>
<evidence type="ECO:0000256" key="4">
    <source>
        <dbReference type="ARBA" id="ARBA00022786"/>
    </source>
</evidence>
<keyword evidence="5" id="KW-0067">ATP-binding</keyword>